<feature type="domain" description="Chemokine interleukin-8-like" evidence="5">
    <location>
        <begin position="28"/>
        <end position="86"/>
    </location>
</feature>
<keyword evidence="4" id="KW-0732">Signal</keyword>
<dbReference type="OrthoDB" id="8934837at2759"/>
<proteinExistence type="inferred from homology"/>
<evidence type="ECO:0000256" key="2">
    <source>
        <dbReference type="ARBA" id="ARBA00022514"/>
    </source>
</evidence>
<sequence>MRSIRVFLLCALAAVTISAVVGNNSSGPEECCFRHYPRKLSPKIFESYFMTDGRCPLMGVILVTKKKNHICANPTLSWVKKVMKSLDESIL</sequence>
<dbReference type="FunFam" id="2.40.50.40:FF:000002">
    <property type="entry name" value="C-C motif chemokine"/>
    <property type="match status" value="1"/>
</dbReference>
<dbReference type="PROSITE" id="PS00472">
    <property type="entry name" value="SMALL_CYTOKINES_CC"/>
    <property type="match status" value="1"/>
</dbReference>
<dbReference type="GO" id="GO:0006955">
    <property type="term" value="P:immune response"/>
    <property type="evidence" value="ECO:0007669"/>
    <property type="project" value="InterPro"/>
</dbReference>
<dbReference type="InterPro" id="IPR000827">
    <property type="entry name" value="Chemokine_CC_CS"/>
</dbReference>
<keyword evidence="4" id="KW-0964">Secreted</keyword>
<evidence type="ECO:0000259" key="5">
    <source>
        <dbReference type="SMART" id="SM00199"/>
    </source>
</evidence>
<dbReference type="PANTHER" id="PTHR12015:SF108">
    <property type="entry name" value="C-C MOTIF CHEMOKINE 20"/>
    <property type="match status" value="1"/>
</dbReference>
<dbReference type="InterPro" id="IPR001811">
    <property type="entry name" value="Chemokine_IL8-like_dom"/>
</dbReference>
<evidence type="ECO:0000256" key="4">
    <source>
        <dbReference type="RuleBase" id="RU361150"/>
    </source>
</evidence>
<dbReference type="Ensembl" id="ENSHCOT00000021857.1">
    <property type="protein sequence ID" value="ENSHCOP00000026529.1"/>
    <property type="gene ID" value="ENSHCOG00000017569.1"/>
</dbReference>
<keyword evidence="3" id="KW-1015">Disulfide bond</keyword>
<dbReference type="PANTHER" id="PTHR12015">
    <property type="entry name" value="SMALL INDUCIBLE CYTOKINE A"/>
    <property type="match status" value="1"/>
</dbReference>
<dbReference type="KEGG" id="hcq:109506990"/>
<dbReference type="GO" id="GO:0005615">
    <property type="term" value="C:extracellular space"/>
    <property type="evidence" value="ECO:0007669"/>
    <property type="project" value="UniProtKB-KW"/>
</dbReference>
<dbReference type="SUPFAM" id="SSF54117">
    <property type="entry name" value="Interleukin 8-like chemokines"/>
    <property type="match status" value="1"/>
</dbReference>
<comment type="similarity">
    <text evidence="1 4">Belongs to the intercrine beta (chemokine CC) family.</text>
</comment>
<feature type="signal peptide" evidence="4">
    <location>
        <begin position="1"/>
        <end position="22"/>
    </location>
</feature>
<reference evidence="6" key="1">
    <citation type="submission" date="2025-08" db="UniProtKB">
        <authorList>
            <consortium name="Ensembl"/>
        </authorList>
    </citation>
    <scope>IDENTIFICATION</scope>
</reference>
<dbReference type="Proteomes" id="UP000264820">
    <property type="component" value="Unplaced"/>
</dbReference>
<dbReference type="CDD" id="cd00272">
    <property type="entry name" value="Chemokine_CC"/>
    <property type="match status" value="1"/>
</dbReference>
<dbReference type="InterPro" id="IPR036048">
    <property type="entry name" value="Interleukin_8-like_sf"/>
</dbReference>
<dbReference type="GeneTree" id="ENSGT00990000210738"/>
<keyword evidence="2 4" id="KW-0202">Cytokine</keyword>
<protein>
    <recommendedName>
        <fullName evidence="4">C-C motif chemokine</fullName>
    </recommendedName>
</protein>
<dbReference type="Pfam" id="PF00048">
    <property type="entry name" value="IL8"/>
    <property type="match status" value="1"/>
</dbReference>
<dbReference type="AlphaFoldDB" id="A0A3Q2Z6T9"/>
<dbReference type="GO" id="GO:0008009">
    <property type="term" value="F:chemokine activity"/>
    <property type="evidence" value="ECO:0007669"/>
    <property type="project" value="InterPro"/>
</dbReference>
<evidence type="ECO:0000313" key="7">
    <source>
        <dbReference type="Proteomes" id="UP000264820"/>
    </source>
</evidence>
<evidence type="ECO:0000313" key="6">
    <source>
        <dbReference type="Ensembl" id="ENSHCOP00000026529.1"/>
    </source>
</evidence>
<keyword evidence="4" id="KW-0145">Chemotaxis</keyword>
<dbReference type="GeneID" id="109506990"/>
<accession>A0A3Q2Z6T9</accession>
<name>A0A3Q2Z6T9_HIPCM</name>
<dbReference type="Gene3D" id="2.40.50.40">
    <property type="match status" value="1"/>
</dbReference>
<dbReference type="STRING" id="109280.ENSHCOP00000026529"/>
<reference evidence="6" key="2">
    <citation type="submission" date="2025-09" db="UniProtKB">
        <authorList>
            <consortium name="Ensembl"/>
        </authorList>
    </citation>
    <scope>IDENTIFICATION</scope>
</reference>
<dbReference type="SMART" id="SM00199">
    <property type="entry name" value="SCY"/>
    <property type="match status" value="1"/>
</dbReference>
<evidence type="ECO:0000256" key="3">
    <source>
        <dbReference type="ARBA" id="ARBA00023157"/>
    </source>
</evidence>
<dbReference type="InterPro" id="IPR039809">
    <property type="entry name" value="Chemokine_b/g/d"/>
</dbReference>
<evidence type="ECO:0000256" key="1">
    <source>
        <dbReference type="ARBA" id="ARBA00010868"/>
    </source>
</evidence>
<dbReference type="CTD" id="100537088"/>
<comment type="subcellular location">
    <subcellularLocation>
        <location evidence="4">Secreted</location>
    </subcellularLocation>
</comment>
<keyword evidence="7" id="KW-1185">Reference proteome</keyword>
<organism evidence="6 7">
    <name type="scientific">Hippocampus comes</name>
    <name type="common">Tiger tail seahorse</name>
    <dbReference type="NCBI Taxonomy" id="109280"/>
    <lineage>
        <taxon>Eukaryota</taxon>
        <taxon>Metazoa</taxon>
        <taxon>Chordata</taxon>
        <taxon>Craniata</taxon>
        <taxon>Vertebrata</taxon>
        <taxon>Euteleostomi</taxon>
        <taxon>Actinopterygii</taxon>
        <taxon>Neopterygii</taxon>
        <taxon>Teleostei</taxon>
        <taxon>Neoteleostei</taxon>
        <taxon>Acanthomorphata</taxon>
        <taxon>Syngnathiaria</taxon>
        <taxon>Syngnathiformes</taxon>
        <taxon>Syngnathoidei</taxon>
        <taxon>Syngnathidae</taxon>
        <taxon>Hippocampus</taxon>
    </lineage>
</organism>
<feature type="chain" id="PRO_5018379344" description="C-C motif chemokine" evidence="4">
    <location>
        <begin position="23"/>
        <end position="91"/>
    </location>
</feature>
<dbReference type="OMA" id="HIQEYFY"/>
<dbReference type="RefSeq" id="XP_019711646.1">
    <property type="nucleotide sequence ID" value="XM_019856087.1"/>
</dbReference>